<sequence length="66" mass="7285">MHQRGKIVVGEGAVACMLKRCFIISAQEKFDIVDNVYNLARAVQLFTKPQGKIAPNNKTLIVIGVQ</sequence>
<gene>
    <name evidence="1" type="ORF">M989_01563</name>
</gene>
<dbReference type="AlphaFoldDB" id="A0A1B7K351"/>
<dbReference type="RefSeq" id="WP_064544009.1">
    <property type="nucleotide sequence ID" value="NZ_LXEU01000037.1"/>
</dbReference>
<evidence type="ECO:0000313" key="2">
    <source>
        <dbReference type="Proteomes" id="UP000078386"/>
    </source>
</evidence>
<dbReference type="Proteomes" id="UP000078386">
    <property type="component" value="Unassembled WGS sequence"/>
</dbReference>
<name>A0A1B7K351_9ENTR</name>
<proteinExistence type="predicted"/>
<evidence type="ECO:0000313" key="1">
    <source>
        <dbReference type="EMBL" id="OAT54566.1"/>
    </source>
</evidence>
<accession>A0A1B7K351</accession>
<organism evidence="1 2">
    <name type="scientific">Kluyvera georgiana ATCC 51603</name>
    <dbReference type="NCBI Taxonomy" id="1354264"/>
    <lineage>
        <taxon>Bacteria</taxon>
        <taxon>Pseudomonadati</taxon>
        <taxon>Pseudomonadota</taxon>
        <taxon>Gammaproteobacteria</taxon>
        <taxon>Enterobacterales</taxon>
        <taxon>Enterobacteriaceae</taxon>
        <taxon>Kluyvera</taxon>
    </lineage>
</organism>
<protein>
    <submittedName>
        <fullName evidence="1">Uncharacterized protein</fullName>
    </submittedName>
</protein>
<comment type="caution">
    <text evidence="1">The sequence shown here is derived from an EMBL/GenBank/DDBJ whole genome shotgun (WGS) entry which is preliminary data.</text>
</comment>
<dbReference type="EMBL" id="LXEU01000037">
    <property type="protein sequence ID" value="OAT54566.1"/>
    <property type="molecule type" value="Genomic_DNA"/>
</dbReference>
<keyword evidence="2" id="KW-1185">Reference proteome</keyword>
<reference evidence="1 2" key="1">
    <citation type="submission" date="2016-04" db="EMBL/GenBank/DDBJ databases">
        <title>ATOL: Assembling a taxonomically balanced genome-scale reconstruction of the evolutionary history of the Enterobacteriaceae.</title>
        <authorList>
            <person name="Plunkett G.III."/>
            <person name="Neeno-Eckwall E.C."/>
            <person name="Glasner J.D."/>
            <person name="Perna N.T."/>
        </authorList>
    </citation>
    <scope>NUCLEOTIDE SEQUENCE [LARGE SCALE GENOMIC DNA]</scope>
    <source>
        <strain evidence="1 2">ATCC 51603</strain>
    </source>
</reference>
<dbReference type="PATRIC" id="fig|1354264.4.peg.1625"/>